<dbReference type="OrthoDB" id="2958217at2759"/>
<dbReference type="Pfam" id="PF06985">
    <property type="entry name" value="HET"/>
    <property type="match status" value="1"/>
</dbReference>
<dbReference type="PANTHER" id="PTHR33112:SF16">
    <property type="entry name" value="HETEROKARYON INCOMPATIBILITY DOMAIN-CONTAINING PROTEIN"/>
    <property type="match status" value="1"/>
</dbReference>
<evidence type="ECO:0000259" key="1">
    <source>
        <dbReference type="Pfam" id="PF06985"/>
    </source>
</evidence>
<keyword evidence="3" id="KW-1185">Reference proteome</keyword>
<accession>A0A1V8TEP7</accession>
<name>A0A1V8TEP7_9PEZI</name>
<gene>
    <name evidence="2" type="ORF">B0A48_05141</name>
</gene>
<dbReference type="AlphaFoldDB" id="A0A1V8TEP7"/>
<evidence type="ECO:0000313" key="2">
    <source>
        <dbReference type="EMBL" id="OQO09738.1"/>
    </source>
</evidence>
<organism evidence="2 3">
    <name type="scientific">Cryoendolithus antarcticus</name>
    <dbReference type="NCBI Taxonomy" id="1507870"/>
    <lineage>
        <taxon>Eukaryota</taxon>
        <taxon>Fungi</taxon>
        <taxon>Dikarya</taxon>
        <taxon>Ascomycota</taxon>
        <taxon>Pezizomycotina</taxon>
        <taxon>Dothideomycetes</taxon>
        <taxon>Dothideomycetidae</taxon>
        <taxon>Cladosporiales</taxon>
        <taxon>Cladosporiaceae</taxon>
        <taxon>Cryoendolithus</taxon>
    </lineage>
</organism>
<dbReference type="Proteomes" id="UP000192596">
    <property type="component" value="Unassembled WGS sequence"/>
</dbReference>
<feature type="domain" description="Heterokaryon incompatibility" evidence="1">
    <location>
        <begin position="10"/>
        <end position="71"/>
    </location>
</feature>
<protein>
    <recommendedName>
        <fullName evidence="1">Heterokaryon incompatibility domain-containing protein</fullName>
    </recommendedName>
</protein>
<proteinExistence type="predicted"/>
<comment type="caution">
    <text evidence="2">The sequence shown here is derived from an EMBL/GenBank/DDBJ whole genome shotgun (WGS) entry which is preliminary data.</text>
</comment>
<sequence length="364" mass="40312">MRSGLPLAQLSGDVAAGIKWTRALGFQYIWIDTLCVLQDSYQDWLTEAQQMADIYRHSWCTLAASDGAQPNVPMGASFQPGIWSEPDDEPVGSMRAIGGLTGRKENSIPAVGSTKKRSSLVEWSISTSFPRGFPPKELVGEAQASIALTGDKSQQRRQAVTRYSTRHLTFGKDKLIAFAGIVAYLQSDDWYHAGLWGHDVVRQLLWSVAGHTQMNGKDVCYCPDAKVPSWSWANVDAMIDYEEHYYSKTDRQLTHHVDMISADPATLELCVIIPDVDEGGDEYPFKVPPELRYLYMQSESEAPDGTTSLRCLALLAVPGRQGFFVRFGVARADTAEACAYFDDEKNRCGETAYMPNECGALTIV</sequence>
<dbReference type="EMBL" id="NAJO01000010">
    <property type="protein sequence ID" value="OQO09738.1"/>
    <property type="molecule type" value="Genomic_DNA"/>
</dbReference>
<reference evidence="3" key="1">
    <citation type="submission" date="2017-03" db="EMBL/GenBank/DDBJ databases">
        <title>Genomes of endolithic fungi from Antarctica.</title>
        <authorList>
            <person name="Coleine C."/>
            <person name="Masonjones S."/>
            <person name="Stajich J.E."/>
        </authorList>
    </citation>
    <scope>NUCLEOTIDE SEQUENCE [LARGE SCALE GENOMIC DNA]</scope>
    <source>
        <strain evidence="3">CCFEE 5527</strain>
    </source>
</reference>
<evidence type="ECO:0000313" key="3">
    <source>
        <dbReference type="Proteomes" id="UP000192596"/>
    </source>
</evidence>
<dbReference type="InParanoid" id="A0A1V8TEP7"/>
<dbReference type="InterPro" id="IPR010730">
    <property type="entry name" value="HET"/>
</dbReference>
<dbReference type="PANTHER" id="PTHR33112">
    <property type="entry name" value="DOMAIN PROTEIN, PUTATIVE-RELATED"/>
    <property type="match status" value="1"/>
</dbReference>
<dbReference type="STRING" id="1507870.A0A1V8TEP7"/>